<evidence type="ECO:0000313" key="2">
    <source>
        <dbReference type="EMBL" id="KAK0590018.1"/>
    </source>
</evidence>
<dbReference type="AlphaFoldDB" id="A0AA39SFC2"/>
<evidence type="ECO:0000256" key="1">
    <source>
        <dbReference type="SAM" id="Phobius"/>
    </source>
</evidence>
<keyword evidence="1" id="KW-1133">Transmembrane helix</keyword>
<dbReference type="Proteomes" id="UP001168877">
    <property type="component" value="Unassembled WGS sequence"/>
</dbReference>
<evidence type="ECO:0000313" key="3">
    <source>
        <dbReference type="Proteomes" id="UP001168877"/>
    </source>
</evidence>
<protein>
    <submittedName>
        <fullName evidence="2">Uncharacterized protein</fullName>
    </submittedName>
</protein>
<dbReference type="PANTHER" id="PTHR37749:SF1">
    <property type="entry name" value="TRANSMEMBRANE PROTEIN"/>
    <property type="match status" value="1"/>
</dbReference>
<feature type="transmembrane region" description="Helical" evidence="1">
    <location>
        <begin position="15"/>
        <end position="36"/>
    </location>
</feature>
<keyword evidence="3" id="KW-1185">Reference proteome</keyword>
<dbReference type="PANTHER" id="PTHR37749">
    <property type="entry name" value="TRANSMEMBRANE PROTEIN"/>
    <property type="match status" value="1"/>
</dbReference>
<reference evidence="2" key="1">
    <citation type="journal article" date="2022" name="Plant J.">
        <title>Strategies of tolerance reflected in two North American maple genomes.</title>
        <authorList>
            <person name="McEvoy S.L."/>
            <person name="Sezen U.U."/>
            <person name="Trouern-Trend A."/>
            <person name="McMahon S.M."/>
            <person name="Schaberg P.G."/>
            <person name="Yang J."/>
            <person name="Wegrzyn J.L."/>
            <person name="Swenson N.G."/>
        </authorList>
    </citation>
    <scope>NUCLEOTIDE SEQUENCE</scope>
    <source>
        <strain evidence="2">NS2018</strain>
    </source>
</reference>
<sequence length="113" mass="12411">MNQMIVAVVFDFGDVLVLEIIDFGGVLCGVLVMYEATVKENSRGGAAESVEIHNRRFGAAIMMIGVVLLVGYMMFSNKRVSSTSSYSKQMKVVHASQCISDILNWVCTCLDSY</sequence>
<proteinExistence type="predicted"/>
<organism evidence="2 3">
    <name type="scientific">Acer saccharum</name>
    <name type="common">Sugar maple</name>
    <dbReference type="NCBI Taxonomy" id="4024"/>
    <lineage>
        <taxon>Eukaryota</taxon>
        <taxon>Viridiplantae</taxon>
        <taxon>Streptophyta</taxon>
        <taxon>Embryophyta</taxon>
        <taxon>Tracheophyta</taxon>
        <taxon>Spermatophyta</taxon>
        <taxon>Magnoliopsida</taxon>
        <taxon>eudicotyledons</taxon>
        <taxon>Gunneridae</taxon>
        <taxon>Pentapetalae</taxon>
        <taxon>rosids</taxon>
        <taxon>malvids</taxon>
        <taxon>Sapindales</taxon>
        <taxon>Sapindaceae</taxon>
        <taxon>Hippocastanoideae</taxon>
        <taxon>Acereae</taxon>
        <taxon>Acer</taxon>
    </lineage>
</organism>
<keyword evidence="1" id="KW-0472">Membrane</keyword>
<accession>A0AA39SFC2</accession>
<dbReference type="EMBL" id="JAUESC010000381">
    <property type="protein sequence ID" value="KAK0590018.1"/>
    <property type="molecule type" value="Genomic_DNA"/>
</dbReference>
<feature type="transmembrane region" description="Helical" evidence="1">
    <location>
        <begin position="57"/>
        <end position="75"/>
    </location>
</feature>
<dbReference type="GO" id="GO:0005794">
    <property type="term" value="C:Golgi apparatus"/>
    <property type="evidence" value="ECO:0007669"/>
    <property type="project" value="TreeGrafter"/>
</dbReference>
<reference evidence="2" key="2">
    <citation type="submission" date="2023-06" db="EMBL/GenBank/DDBJ databases">
        <authorList>
            <person name="Swenson N.G."/>
            <person name="Wegrzyn J.L."/>
            <person name="Mcevoy S.L."/>
        </authorList>
    </citation>
    <scope>NUCLEOTIDE SEQUENCE</scope>
    <source>
        <strain evidence="2">NS2018</strain>
        <tissue evidence="2">Leaf</tissue>
    </source>
</reference>
<comment type="caution">
    <text evidence="2">The sequence shown here is derived from an EMBL/GenBank/DDBJ whole genome shotgun (WGS) entry which is preliminary data.</text>
</comment>
<name>A0AA39SFC2_ACESA</name>
<gene>
    <name evidence="2" type="ORF">LWI29_021664</name>
</gene>
<keyword evidence="1" id="KW-0812">Transmembrane</keyword>